<dbReference type="InterPro" id="IPR046863">
    <property type="entry name" value="MbnP-like_dom"/>
</dbReference>
<evidence type="ECO:0000259" key="2">
    <source>
        <dbReference type="Pfam" id="PF20243"/>
    </source>
</evidence>
<organism evidence="3 4">
    <name type="scientific">Sphaerotilus mobilis</name>
    <dbReference type="NCBI Taxonomy" id="47994"/>
    <lineage>
        <taxon>Bacteria</taxon>
        <taxon>Pseudomonadati</taxon>
        <taxon>Pseudomonadota</taxon>
        <taxon>Betaproteobacteria</taxon>
        <taxon>Burkholderiales</taxon>
        <taxon>Sphaerotilaceae</taxon>
        <taxon>Sphaerotilus</taxon>
    </lineage>
</organism>
<keyword evidence="4" id="KW-1185">Reference proteome</keyword>
<dbReference type="NCBIfam" id="TIGR04052">
    <property type="entry name" value="MbnP_like_WxW"/>
    <property type="match status" value="1"/>
</dbReference>
<name>A0A4Q7LQ89_9BURK</name>
<dbReference type="Pfam" id="PF20243">
    <property type="entry name" value="MbnP"/>
    <property type="match status" value="1"/>
</dbReference>
<dbReference type="RefSeq" id="WP_130481205.1">
    <property type="nucleotide sequence ID" value="NZ_SGWV01000008.1"/>
</dbReference>
<feature type="domain" description="Copper-binding protein MbnP-like" evidence="2">
    <location>
        <begin position="36"/>
        <end position="281"/>
    </location>
</feature>
<protein>
    <submittedName>
        <fullName evidence="3">Methanobactin biosynthesis cassette protein MbnP</fullName>
    </submittedName>
</protein>
<feature type="chain" id="PRO_5020877117" evidence="1">
    <location>
        <begin position="21"/>
        <end position="335"/>
    </location>
</feature>
<proteinExistence type="predicted"/>
<comment type="caution">
    <text evidence="3">The sequence shown here is derived from an EMBL/GenBank/DDBJ whole genome shotgun (WGS) entry which is preliminary data.</text>
</comment>
<evidence type="ECO:0000313" key="4">
    <source>
        <dbReference type="Proteomes" id="UP000293433"/>
    </source>
</evidence>
<dbReference type="OrthoDB" id="64245at2"/>
<dbReference type="AlphaFoldDB" id="A0A4Q7LQ89"/>
<dbReference type="Proteomes" id="UP000293433">
    <property type="component" value="Unassembled WGS sequence"/>
</dbReference>
<sequence>MTSFLNISTARIALSTLALAALAACGGGDEAPATTQAVAIEFAAVNGLANTPVSCASVLTGMGTGSVNAKLTDLRFYVSDVKLITASGQEVAVTLASNDWQLTQGGHGLTLIDLENDADTCAGDAATNIRVAGTAPVGTYTGVKFTLGVPSALNHLDATAATTVAPLTNNDMFWSWTGGYKHAKIEVNPENATTAGIYTGGMTNTAVTPNTTANTFNFHLGDTNCTAGVPLSSSTCLSENTSTITMTAFNAGTQKVAVDIGALFAQSNLQVESGGAPGCMSGQTDPQCQAMWSVIGKSFSLDAVTGAITVSSLSADDASNNAFRSGTTVFRPIAK</sequence>
<keyword evidence="1" id="KW-0732">Signal</keyword>
<gene>
    <name evidence="3" type="ORF">EV685_1329</name>
</gene>
<dbReference type="EMBL" id="SGWV01000008">
    <property type="protein sequence ID" value="RZS56774.1"/>
    <property type="molecule type" value="Genomic_DNA"/>
</dbReference>
<dbReference type="InterPro" id="IPR023977">
    <property type="entry name" value="MbnP-like"/>
</dbReference>
<evidence type="ECO:0000313" key="3">
    <source>
        <dbReference type="EMBL" id="RZS56774.1"/>
    </source>
</evidence>
<feature type="signal peptide" evidence="1">
    <location>
        <begin position="1"/>
        <end position="20"/>
    </location>
</feature>
<reference evidence="3 4" key="1">
    <citation type="submission" date="2019-02" db="EMBL/GenBank/DDBJ databases">
        <title>Genomic Encyclopedia of Type Strains, Phase IV (KMG-IV): sequencing the most valuable type-strain genomes for metagenomic binning, comparative biology and taxonomic classification.</title>
        <authorList>
            <person name="Goeker M."/>
        </authorList>
    </citation>
    <scope>NUCLEOTIDE SEQUENCE [LARGE SCALE GENOMIC DNA]</scope>
    <source>
        <strain evidence="3 4">DSM 10617</strain>
    </source>
</reference>
<evidence type="ECO:0000256" key="1">
    <source>
        <dbReference type="SAM" id="SignalP"/>
    </source>
</evidence>
<accession>A0A4Q7LQ89</accession>